<dbReference type="Pfam" id="PF25023">
    <property type="entry name" value="TEN_YD-shell"/>
    <property type="match status" value="1"/>
</dbReference>
<dbReference type="AlphaFoldDB" id="A0A975AJ68"/>
<gene>
    <name evidence="3" type="ORF">JYB88_10835</name>
</gene>
<dbReference type="InterPro" id="IPR050708">
    <property type="entry name" value="T6SS_VgrG/RHS"/>
</dbReference>
<dbReference type="Gene3D" id="2.180.10.10">
    <property type="entry name" value="RHS repeat-associated core"/>
    <property type="match status" value="1"/>
</dbReference>
<evidence type="ECO:0000256" key="1">
    <source>
        <dbReference type="ARBA" id="ARBA00022737"/>
    </source>
</evidence>
<dbReference type="KEGG" id="scyp:JYB88_10835"/>
<keyword evidence="1" id="KW-0677">Repeat</keyword>
<feature type="domain" description="Teneurin-like YD-shell" evidence="2">
    <location>
        <begin position="1"/>
        <end position="87"/>
    </location>
</feature>
<name>A0A975AJ68_9GAMM</name>
<keyword evidence="4" id="KW-1185">Reference proteome</keyword>
<reference evidence="3 4" key="1">
    <citation type="submission" date="2021-03" db="EMBL/GenBank/DDBJ databases">
        <title>Novel species identification of genus Shewanella.</title>
        <authorList>
            <person name="Liu G."/>
            <person name="Zhang Q."/>
        </authorList>
    </citation>
    <scope>NUCLEOTIDE SEQUENCE [LARGE SCALE GENOMIC DNA]</scope>
    <source>
        <strain evidence="3 4">FJAT-53726</strain>
    </source>
</reference>
<dbReference type="PANTHER" id="PTHR32305:SF15">
    <property type="entry name" value="PROTEIN RHSA-RELATED"/>
    <property type="match status" value="1"/>
</dbReference>
<dbReference type="NCBIfam" id="TIGR03696">
    <property type="entry name" value="Rhs_assc_core"/>
    <property type="match status" value="1"/>
</dbReference>
<organism evidence="3 4">
    <name type="scientific">Shewanella cyperi</name>
    <dbReference type="NCBI Taxonomy" id="2814292"/>
    <lineage>
        <taxon>Bacteria</taxon>
        <taxon>Pseudomonadati</taxon>
        <taxon>Pseudomonadota</taxon>
        <taxon>Gammaproteobacteria</taxon>
        <taxon>Alteromonadales</taxon>
        <taxon>Shewanellaceae</taxon>
        <taxon>Shewanella</taxon>
    </lineage>
</organism>
<evidence type="ECO:0000313" key="3">
    <source>
        <dbReference type="EMBL" id="QSX28770.1"/>
    </source>
</evidence>
<evidence type="ECO:0000259" key="2">
    <source>
        <dbReference type="Pfam" id="PF25023"/>
    </source>
</evidence>
<evidence type="ECO:0000313" key="4">
    <source>
        <dbReference type="Proteomes" id="UP000663281"/>
    </source>
</evidence>
<dbReference type="RefSeq" id="WP_207324128.1">
    <property type="nucleotide sequence ID" value="NZ_CP071504.1"/>
</dbReference>
<dbReference type="InterPro" id="IPR022385">
    <property type="entry name" value="Rhs_assc_core"/>
</dbReference>
<sequence length="221" mass="23867">MADEKGSIITETSGSGSVLAQHSYGPYGEPQDVSSSRFRYTGQILLPGTELYYYKARVYNPKLGRFMQTDPIGYEDGMNWYAYVGNDPINGVDPSGENIIAVGIAAVAIVTIAVLKVKEKFDNAVEQVNKDLDRSEEINAKFEKGDYAEAFKAMAQDEHSFKEEVLPAIAELGKAASENIPGTSMSGPVMIGSKDVPTPSSVLIDEVKGTVIDVLTKESGK</sequence>
<dbReference type="PANTHER" id="PTHR32305">
    <property type="match status" value="1"/>
</dbReference>
<accession>A0A975AJ68</accession>
<dbReference type="EMBL" id="CP071504">
    <property type="protein sequence ID" value="QSX28770.1"/>
    <property type="molecule type" value="Genomic_DNA"/>
</dbReference>
<protein>
    <submittedName>
        <fullName evidence="3">RHS repeat-associated core domain-containing protein</fullName>
    </submittedName>
</protein>
<dbReference type="Proteomes" id="UP000663281">
    <property type="component" value="Chromosome"/>
</dbReference>
<proteinExistence type="predicted"/>
<dbReference type="InterPro" id="IPR056823">
    <property type="entry name" value="TEN-like_YD-shell"/>
</dbReference>